<comment type="catalytic activity">
    <reaction evidence="12">
        <text>oxaloacetate + H(+) = pyruvate + CO2</text>
        <dbReference type="Rhea" id="RHEA:15641"/>
        <dbReference type="ChEBI" id="CHEBI:15361"/>
        <dbReference type="ChEBI" id="CHEBI:15378"/>
        <dbReference type="ChEBI" id="CHEBI:16452"/>
        <dbReference type="ChEBI" id="CHEBI:16526"/>
        <dbReference type="EC" id="4.1.1.112"/>
    </reaction>
</comment>
<dbReference type="EC" id="4.1.1.112" evidence="6"/>
<dbReference type="AlphaFoldDB" id="R2SLK2"/>
<feature type="binding site" evidence="13">
    <location>
        <position position="121"/>
    </location>
    <ligand>
        <name>substrate</name>
    </ligand>
</feature>
<evidence type="ECO:0000256" key="13">
    <source>
        <dbReference type="PIRSR" id="PIRSR605493-1"/>
    </source>
</evidence>
<keyword evidence="13" id="KW-0479">Metal-binding</keyword>
<evidence type="ECO:0000256" key="7">
    <source>
        <dbReference type="ARBA" id="ARBA00016549"/>
    </source>
</evidence>
<reference evidence="14 15" key="1">
    <citation type="submission" date="2013-02" db="EMBL/GenBank/DDBJ databases">
        <title>The Genome Sequence of Enterococcus pallens BAA-351.</title>
        <authorList>
            <consortium name="The Broad Institute Genome Sequencing Platform"/>
            <consortium name="The Broad Institute Genome Sequencing Center for Infectious Disease"/>
            <person name="Earl A.M."/>
            <person name="Gilmore M.S."/>
            <person name="Lebreton F."/>
            <person name="Walker B."/>
            <person name="Young S.K."/>
            <person name="Zeng Q."/>
            <person name="Gargeya S."/>
            <person name="Fitzgerald M."/>
            <person name="Haas B."/>
            <person name="Abouelleil A."/>
            <person name="Alvarado L."/>
            <person name="Arachchi H.M."/>
            <person name="Berlin A.M."/>
            <person name="Chapman S.B."/>
            <person name="Dewar J."/>
            <person name="Goldberg J."/>
            <person name="Griggs A."/>
            <person name="Gujja S."/>
            <person name="Hansen M."/>
            <person name="Howarth C."/>
            <person name="Imamovic A."/>
            <person name="Larimer J."/>
            <person name="McCowan C."/>
            <person name="Murphy C."/>
            <person name="Neiman D."/>
            <person name="Pearson M."/>
            <person name="Priest M."/>
            <person name="Roberts A."/>
            <person name="Saif S."/>
            <person name="Shea T."/>
            <person name="Sisk P."/>
            <person name="Sykes S."/>
            <person name="Wortman J."/>
            <person name="Nusbaum C."/>
            <person name="Birren B."/>
        </authorList>
    </citation>
    <scope>NUCLEOTIDE SEQUENCE [LARGE SCALE GENOMIC DNA]</scope>
    <source>
        <strain evidence="14 15">ATCC BAA-351</strain>
    </source>
</reference>
<dbReference type="CDD" id="cd16841">
    <property type="entry name" value="RraA_family"/>
    <property type="match status" value="1"/>
</dbReference>
<accession>R2SLK2</accession>
<protein>
    <recommendedName>
        <fullName evidence="7">Putative 4-hydroxy-4-methyl-2-oxoglutarate aldolase</fullName>
        <ecNumber evidence="6">4.1.1.112</ecNumber>
        <ecNumber evidence="5">4.1.3.17</ecNumber>
    </recommendedName>
    <alternativeName>
        <fullName evidence="11">Oxaloacetate decarboxylase</fullName>
    </alternativeName>
    <alternativeName>
        <fullName evidence="9">Regulator of ribonuclease activity homolog</fullName>
    </alternativeName>
    <alternativeName>
        <fullName evidence="10">RraA-like protein</fullName>
    </alternativeName>
</protein>
<keyword evidence="13" id="KW-0460">Magnesium</keyword>
<evidence type="ECO:0000256" key="9">
    <source>
        <dbReference type="ARBA" id="ARBA00029596"/>
    </source>
</evidence>
<evidence type="ECO:0000256" key="12">
    <source>
        <dbReference type="ARBA" id="ARBA00047973"/>
    </source>
</evidence>
<dbReference type="STRING" id="160454.RV10_GL000713"/>
<dbReference type="OrthoDB" id="9784786at2"/>
<proteinExistence type="inferred from homology"/>
<evidence type="ECO:0000313" key="15">
    <source>
        <dbReference type="Proteomes" id="UP000013782"/>
    </source>
</evidence>
<name>R2SLK2_9ENTE</name>
<sequence>MPIGNRVYLKRILPDPELVLRFSKLPTADVADCMSRTSALSPDIQLQSSPENYMCGAALTVKARAGDNLMLHQAMQLAQEGDVIILSNEGDRSRALMGEMMYKYLADFKKVAGIVIDGPIRDLDVIAQEKCPIYATGSTPQASYKEGPGEVNVPISVGSVAVMPGDIVLGDRDGVIIIPKNDAAAIIDQAEAVTANDRIKVQKAAAGDIDHAWLASTMEEKQVEFVDEAYWEAF</sequence>
<comment type="subunit">
    <text evidence="4">Homotrimer.</text>
</comment>
<comment type="function">
    <text evidence="8">Catalyzes the aldol cleavage of 4-hydroxy-4-methyl-2-oxoglutarate (HMG) into 2 molecules of pyruvate. Also contains a secondary oxaloacetate (OAA) decarboxylase activity due to the common pyruvate enolate transition state formed following C-C bond cleavage in the retro-aldol and decarboxylation reactions.</text>
</comment>
<dbReference type="PANTHER" id="PTHR33254">
    <property type="entry name" value="4-HYDROXY-4-METHYL-2-OXOGLUTARATE ALDOLASE 3-RELATED"/>
    <property type="match status" value="1"/>
</dbReference>
<evidence type="ECO:0000256" key="8">
    <source>
        <dbReference type="ARBA" id="ARBA00025046"/>
    </source>
</evidence>
<dbReference type="InterPro" id="IPR005493">
    <property type="entry name" value="RraA/RraA-like"/>
</dbReference>
<organism evidence="14 15">
    <name type="scientific">Enterococcus pallens ATCC BAA-351</name>
    <dbReference type="NCBI Taxonomy" id="1158607"/>
    <lineage>
        <taxon>Bacteria</taxon>
        <taxon>Bacillati</taxon>
        <taxon>Bacillota</taxon>
        <taxon>Bacilli</taxon>
        <taxon>Lactobacillales</taxon>
        <taxon>Enterococcaceae</taxon>
        <taxon>Enterococcus</taxon>
    </lineage>
</organism>
<evidence type="ECO:0000256" key="11">
    <source>
        <dbReference type="ARBA" id="ARBA00032305"/>
    </source>
</evidence>
<comment type="cofactor">
    <cofactor evidence="2">
        <name>a divalent metal cation</name>
        <dbReference type="ChEBI" id="CHEBI:60240"/>
    </cofactor>
</comment>
<keyword evidence="15" id="KW-1185">Reference proteome</keyword>
<dbReference type="GO" id="GO:0008948">
    <property type="term" value="F:oxaloacetate decarboxylase activity"/>
    <property type="evidence" value="ECO:0007669"/>
    <property type="project" value="UniProtKB-EC"/>
</dbReference>
<dbReference type="HOGENOM" id="CLU_072626_3_2_9"/>
<evidence type="ECO:0000256" key="3">
    <source>
        <dbReference type="ARBA" id="ARBA00008621"/>
    </source>
</evidence>
<feature type="binding site" evidence="13">
    <location>
        <begin position="98"/>
        <end position="101"/>
    </location>
    <ligand>
        <name>substrate</name>
    </ligand>
</feature>
<evidence type="ECO:0000256" key="2">
    <source>
        <dbReference type="ARBA" id="ARBA00001968"/>
    </source>
</evidence>
<feature type="binding site" evidence="13">
    <location>
        <position position="122"/>
    </location>
    <ligand>
        <name>Mg(2+)</name>
        <dbReference type="ChEBI" id="CHEBI:18420"/>
    </ligand>
</feature>
<evidence type="ECO:0000313" key="14">
    <source>
        <dbReference type="EMBL" id="EOH93751.1"/>
    </source>
</evidence>
<dbReference type="GO" id="GO:0046872">
    <property type="term" value="F:metal ion binding"/>
    <property type="evidence" value="ECO:0007669"/>
    <property type="project" value="UniProtKB-KW"/>
</dbReference>
<dbReference type="InterPro" id="IPR036704">
    <property type="entry name" value="RraA/RraA-like_sf"/>
</dbReference>
<evidence type="ECO:0000256" key="4">
    <source>
        <dbReference type="ARBA" id="ARBA00011233"/>
    </source>
</evidence>
<dbReference type="Gene3D" id="3.50.30.40">
    <property type="entry name" value="Ribonuclease E inhibitor RraA/RraA-like"/>
    <property type="match status" value="1"/>
</dbReference>
<dbReference type="EMBL" id="AJAQ01000016">
    <property type="protein sequence ID" value="EOH93751.1"/>
    <property type="molecule type" value="Genomic_DNA"/>
</dbReference>
<evidence type="ECO:0000256" key="1">
    <source>
        <dbReference type="ARBA" id="ARBA00001342"/>
    </source>
</evidence>
<comment type="similarity">
    <text evidence="3">Belongs to the class II aldolase/RraA-like family.</text>
</comment>
<gene>
    <name evidence="14" type="ORF">UAU_02447</name>
</gene>
<dbReference type="Proteomes" id="UP000013782">
    <property type="component" value="Unassembled WGS sequence"/>
</dbReference>
<dbReference type="PANTHER" id="PTHR33254:SF4">
    <property type="entry name" value="4-HYDROXY-4-METHYL-2-OXOGLUTARATE ALDOLASE 3-RELATED"/>
    <property type="match status" value="1"/>
</dbReference>
<comment type="catalytic activity">
    <reaction evidence="1">
        <text>4-hydroxy-4-methyl-2-oxoglutarate = 2 pyruvate</text>
        <dbReference type="Rhea" id="RHEA:22748"/>
        <dbReference type="ChEBI" id="CHEBI:15361"/>
        <dbReference type="ChEBI" id="CHEBI:58276"/>
        <dbReference type="EC" id="4.1.3.17"/>
    </reaction>
</comment>
<dbReference type="RefSeq" id="WP_010757437.1">
    <property type="nucleotide sequence ID" value="NZ_ASWD01000001.1"/>
</dbReference>
<dbReference type="GO" id="GO:0047443">
    <property type="term" value="F:4-hydroxy-4-methyl-2-oxoglutarate aldolase activity"/>
    <property type="evidence" value="ECO:0007669"/>
    <property type="project" value="UniProtKB-EC"/>
</dbReference>
<evidence type="ECO:0000256" key="5">
    <source>
        <dbReference type="ARBA" id="ARBA00012213"/>
    </source>
</evidence>
<comment type="cofactor">
    <cofactor evidence="13">
        <name>Mg(2+)</name>
        <dbReference type="ChEBI" id="CHEBI:18420"/>
    </cofactor>
</comment>
<evidence type="ECO:0000256" key="10">
    <source>
        <dbReference type="ARBA" id="ARBA00030169"/>
    </source>
</evidence>
<dbReference type="EC" id="4.1.3.17" evidence="5"/>
<dbReference type="eggNOG" id="COG0684">
    <property type="taxonomic scope" value="Bacteria"/>
</dbReference>
<comment type="caution">
    <text evidence="14">The sequence shown here is derived from an EMBL/GenBank/DDBJ whole genome shotgun (WGS) entry which is preliminary data.</text>
</comment>
<dbReference type="PATRIC" id="fig|1158607.3.peg.2422"/>
<dbReference type="SUPFAM" id="SSF89562">
    <property type="entry name" value="RraA-like"/>
    <property type="match status" value="1"/>
</dbReference>
<evidence type="ECO:0000256" key="6">
    <source>
        <dbReference type="ARBA" id="ARBA00012947"/>
    </source>
</evidence>
<dbReference type="Pfam" id="PF03737">
    <property type="entry name" value="RraA-like"/>
    <property type="match status" value="1"/>
</dbReference>